<sequence length="249" mass="27171">MPKNSPLLLLTLFCIVLIPLLFFLRADMLLRPSLNDSCDPLRNALERSDNGEHIKPDSTLVLGANAAIRWRRPPDSVNGVALLIRGIAGLHPQQIGLCYARLIAHYHPQNVVILTDPRWADDRIDTMANALEGIVAARDSLGRSDRIFALSFLLTPANQQDDQRIQTQNVALNHVADASTGVEILDINDSLRGSGGNPAPRFFWPDGQTLNKAGYEYLSAAIENAISAAPMPPNELSSSHARPASNDNT</sequence>
<dbReference type="GO" id="GO:0016788">
    <property type="term" value="F:hydrolase activity, acting on ester bonds"/>
    <property type="evidence" value="ECO:0007669"/>
    <property type="project" value="UniProtKB-ARBA"/>
</dbReference>
<dbReference type="HOGENOM" id="CLU_1114751_0_0_6"/>
<dbReference type="EMBL" id="DS999411">
    <property type="protein sequence ID" value="EED35740.1"/>
    <property type="molecule type" value="Genomic_DNA"/>
</dbReference>
<dbReference type="SUPFAM" id="SSF52266">
    <property type="entry name" value="SGNH hydrolase"/>
    <property type="match status" value="1"/>
</dbReference>
<protein>
    <recommendedName>
        <fullName evidence="4">SGNH/GDSL hydrolase family protein</fullName>
    </recommendedName>
</protein>
<reference evidence="3" key="1">
    <citation type="journal article" date="2013" name="BMC Microbiol.">
        <title>Taxonomy and evolution of bacteriochlorophyll a-containing members of the OM60/NOR5 clade of marine gammaproteobacteria: description of Luminiphilus syltensis gen. nov., sp. nov., reclassification of Haliea rubra as Pseudohaliea rubra gen. nov., comb. nov., and emendation of Chromatocurvus halotolerans.</title>
        <authorList>
            <person name="Spring S."/>
            <person name="Riedel T."/>
            <person name="Sproer C."/>
            <person name="Yan S."/>
            <person name="Harder J."/>
            <person name="Fuchs B.M."/>
        </authorList>
    </citation>
    <scope>NUCLEOTIDE SEQUENCE [LARGE SCALE GENOMIC DNA]</scope>
    <source>
        <strain evidence="3">NOR51-B</strain>
    </source>
</reference>
<feature type="region of interest" description="Disordered" evidence="1">
    <location>
        <begin position="230"/>
        <end position="249"/>
    </location>
</feature>
<dbReference type="AlphaFoldDB" id="B8KWB9"/>
<gene>
    <name evidence="2" type="ORF">NOR51B_1687</name>
</gene>
<name>B8KWB9_9GAMM</name>
<keyword evidence="3" id="KW-1185">Reference proteome</keyword>
<evidence type="ECO:0000256" key="1">
    <source>
        <dbReference type="SAM" id="MobiDB-lite"/>
    </source>
</evidence>
<proteinExistence type="predicted"/>
<evidence type="ECO:0000313" key="3">
    <source>
        <dbReference type="Proteomes" id="UP000004699"/>
    </source>
</evidence>
<evidence type="ECO:0000313" key="2">
    <source>
        <dbReference type="EMBL" id="EED35740.1"/>
    </source>
</evidence>
<evidence type="ECO:0008006" key="4">
    <source>
        <dbReference type="Google" id="ProtNLM"/>
    </source>
</evidence>
<accession>B8KWB9</accession>
<organism evidence="2 3">
    <name type="scientific">Luminiphilus syltensis NOR5-1B</name>
    <dbReference type="NCBI Taxonomy" id="565045"/>
    <lineage>
        <taxon>Bacteria</taxon>
        <taxon>Pseudomonadati</taxon>
        <taxon>Pseudomonadota</taxon>
        <taxon>Gammaproteobacteria</taxon>
        <taxon>Cellvibrionales</taxon>
        <taxon>Halieaceae</taxon>
        <taxon>Luminiphilus</taxon>
    </lineage>
</organism>
<dbReference type="RefSeq" id="WP_009020486.1">
    <property type="nucleotide sequence ID" value="NZ_DS999411.1"/>
</dbReference>
<feature type="compositionally biased region" description="Polar residues" evidence="1">
    <location>
        <begin position="235"/>
        <end position="249"/>
    </location>
</feature>
<dbReference type="OrthoDB" id="9790057at2"/>
<dbReference type="Gene3D" id="3.40.50.1110">
    <property type="entry name" value="SGNH hydrolase"/>
    <property type="match status" value="1"/>
</dbReference>
<dbReference type="STRING" id="565045.NOR51B_1687"/>
<dbReference type="Proteomes" id="UP000004699">
    <property type="component" value="Unassembled WGS sequence"/>
</dbReference>
<dbReference type="InterPro" id="IPR036514">
    <property type="entry name" value="SGNH_hydro_sf"/>
</dbReference>